<evidence type="ECO:0000313" key="3">
    <source>
        <dbReference type="EMBL" id="RFZ84561.1"/>
    </source>
</evidence>
<evidence type="ECO:0000256" key="1">
    <source>
        <dbReference type="SAM" id="Phobius"/>
    </source>
</evidence>
<keyword evidence="1" id="KW-1133">Transmembrane helix</keyword>
<reference evidence="3 4" key="1">
    <citation type="submission" date="2018-08" db="EMBL/GenBank/DDBJ databases">
        <title>Mucilaginibacter terrae sp. nov., isolated from manganese diggings.</title>
        <authorList>
            <person name="Huang Y."/>
            <person name="Zhou Z."/>
        </authorList>
    </citation>
    <scope>NUCLEOTIDE SEQUENCE [LARGE SCALE GENOMIC DNA]</scope>
    <source>
        <strain evidence="3 4">ZH6</strain>
    </source>
</reference>
<evidence type="ECO:0000259" key="2">
    <source>
        <dbReference type="Pfam" id="PF12158"/>
    </source>
</evidence>
<dbReference type="Proteomes" id="UP000260823">
    <property type="component" value="Unassembled WGS sequence"/>
</dbReference>
<dbReference type="RefSeq" id="WP_117381449.1">
    <property type="nucleotide sequence ID" value="NZ_QWDE01000001.1"/>
</dbReference>
<dbReference type="AlphaFoldDB" id="A0A3E2NUF7"/>
<dbReference type="EMBL" id="QWDE01000001">
    <property type="protein sequence ID" value="RFZ84561.1"/>
    <property type="molecule type" value="Genomic_DNA"/>
</dbReference>
<protein>
    <submittedName>
        <fullName evidence="3">DUF3592 domain-containing protein</fullName>
    </submittedName>
</protein>
<feature type="domain" description="DUF3592" evidence="2">
    <location>
        <begin position="54"/>
        <end position="102"/>
    </location>
</feature>
<proteinExistence type="predicted"/>
<accession>A0A3E2NUF7</accession>
<dbReference type="OrthoDB" id="681001at2"/>
<name>A0A3E2NUF7_9SPHI</name>
<keyword evidence="1" id="KW-0812">Transmembrane</keyword>
<dbReference type="InterPro" id="IPR021994">
    <property type="entry name" value="DUF3592"/>
</dbReference>
<sequence length="130" mass="14387">MNDELFTAALGGLLFAVGCIVYLKRKKLLRSGIRVVGTVAGFAPRADADSLPIPLIRYVTADKKILTEQYDVAVSSADKYSEGQKVEVIYDPDDASSFVIDNKTTRYLWLFFMAGGVALFIGAYIYYLLK</sequence>
<dbReference type="Pfam" id="PF12158">
    <property type="entry name" value="DUF3592"/>
    <property type="match status" value="1"/>
</dbReference>
<organism evidence="3 4">
    <name type="scientific">Mucilaginibacter terrenus</name>
    <dbReference type="NCBI Taxonomy" id="2482727"/>
    <lineage>
        <taxon>Bacteria</taxon>
        <taxon>Pseudomonadati</taxon>
        <taxon>Bacteroidota</taxon>
        <taxon>Sphingobacteriia</taxon>
        <taxon>Sphingobacteriales</taxon>
        <taxon>Sphingobacteriaceae</taxon>
        <taxon>Mucilaginibacter</taxon>
    </lineage>
</organism>
<feature type="transmembrane region" description="Helical" evidence="1">
    <location>
        <begin position="107"/>
        <end position="129"/>
    </location>
</feature>
<evidence type="ECO:0000313" key="4">
    <source>
        <dbReference type="Proteomes" id="UP000260823"/>
    </source>
</evidence>
<keyword evidence="1" id="KW-0472">Membrane</keyword>
<keyword evidence="4" id="KW-1185">Reference proteome</keyword>
<feature type="transmembrane region" description="Helical" evidence="1">
    <location>
        <begin position="6"/>
        <end position="23"/>
    </location>
</feature>
<gene>
    <name evidence="3" type="ORF">DYU05_02780</name>
</gene>
<comment type="caution">
    <text evidence="3">The sequence shown here is derived from an EMBL/GenBank/DDBJ whole genome shotgun (WGS) entry which is preliminary data.</text>
</comment>